<dbReference type="HOGENOM" id="CLU_1563992_0_0_1"/>
<comment type="caution">
    <text evidence="2">The sequence shown here is derived from an EMBL/GenBank/DDBJ whole genome shotgun (WGS) entry which is preliminary data.</text>
</comment>
<accession>K1WIE8</accession>
<reference evidence="2 3" key="1">
    <citation type="journal article" date="2012" name="Eukaryot. Cell">
        <title>Genome sequence of the Trichosporon asahii environmental strain CBS 8904.</title>
        <authorList>
            <person name="Yang R.Y."/>
            <person name="Li H.T."/>
            <person name="Zhu H."/>
            <person name="Zhou G.P."/>
            <person name="Wang M."/>
            <person name="Wang L."/>
        </authorList>
    </citation>
    <scope>NUCLEOTIDE SEQUENCE [LARGE SCALE GENOMIC DNA]</scope>
    <source>
        <strain evidence="2 3">CBS 8904</strain>
    </source>
</reference>
<feature type="region of interest" description="Disordered" evidence="1">
    <location>
        <begin position="93"/>
        <end position="112"/>
    </location>
</feature>
<evidence type="ECO:0000313" key="3">
    <source>
        <dbReference type="Proteomes" id="UP000006757"/>
    </source>
</evidence>
<dbReference type="InParanoid" id="K1WIE8"/>
<protein>
    <submittedName>
        <fullName evidence="2">Uncharacterized protein</fullName>
    </submittedName>
</protein>
<feature type="compositionally biased region" description="Basic and acidic residues" evidence="1">
    <location>
        <begin position="93"/>
        <end position="102"/>
    </location>
</feature>
<name>K1WIE8_TRIAC</name>
<dbReference type="Proteomes" id="UP000006757">
    <property type="component" value="Unassembled WGS sequence"/>
</dbReference>
<keyword evidence="3" id="KW-1185">Reference proteome</keyword>
<dbReference type="AlphaFoldDB" id="K1WIE8"/>
<gene>
    <name evidence="2" type="ORF">A1Q2_04477</name>
</gene>
<evidence type="ECO:0000313" key="2">
    <source>
        <dbReference type="EMBL" id="EKD01154.1"/>
    </source>
</evidence>
<organism evidence="2 3">
    <name type="scientific">Trichosporon asahii var. asahii (strain CBS 8904)</name>
    <name type="common">Yeast</name>
    <dbReference type="NCBI Taxonomy" id="1220162"/>
    <lineage>
        <taxon>Eukaryota</taxon>
        <taxon>Fungi</taxon>
        <taxon>Dikarya</taxon>
        <taxon>Basidiomycota</taxon>
        <taxon>Agaricomycotina</taxon>
        <taxon>Tremellomycetes</taxon>
        <taxon>Trichosporonales</taxon>
        <taxon>Trichosporonaceae</taxon>
        <taxon>Trichosporon</taxon>
    </lineage>
</organism>
<sequence>MYRLAVLDKVFELNAVPAHRRPSPAEEDEIRSFVTATKDYGFRSWDDAWGEMPRGYLPKFDCGLLGRYDPAREDCPGQIPVRKVTEEELRLCDDDPENHPETAADATGEDVAPEREVISGPRTIKIYERNAEPPPFNWGILLLVPFVIVWPWCVYRTCYLLVTGIRAWIPS</sequence>
<evidence type="ECO:0000256" key="1">
    <source>
        <dbReference type="SAM" id="MobiDB-lite"/>
    </source>
</evidence>
<proteinExistence type="predicted"/>
<dbReference type="EMBL" id="AMBO01000324">
    <property type="protein sequence ID" value="EKD01154.1"/>
    <property type="molecule type" value="Genomic_DNA"/>
</dbReference>